<evidence type="ECO:0008006" key="5">
    <source>
        <dbReference type="Google" id="ProtNLM"/>
    </source>
</evidence>
<proteinExistence type="predicted"/>
<evidence type="ECO:0000313" key="3">
    <source>
        <dbReference type="EMBL" id="QGK69649.1"/>
    </source>
</evidence>
<name>A0A5Q3QDS2_9PSEU</name>
<dbReference type="Proteomes" id="UP000371041">
    <property type="component" value="Chromosome"/>
</dbReference>
<feature type="compositionally biased region" description="Basic and acidic residues" evidence="1">
    <location>
        <begin position="35"/>
        <end position="53"/>
    </location>
</feature>
<keyword evidence="2" id="KW-0732">Signal</keyword>
<evidence type="ECO:0000256" key="1">
    <source>
        <dbReference type="SAM" id="MobiDB-lite"/>
    </source>
</evidence>
<protein>
    <recommendedName>
        <fullName evidence="5">Secreted protein</fullName>
    </recommendedName>
</protein>
<evidence type="ECO:0000313" key="4">
    <source>
        <dbReference type="Proteomes" id="UP000371041"/>
    </source>
</evidence>
<keyword evidence="4" id="KW-1185">Reference proteome</keyword>
<feature type="signal peptide" evidence="2">
    <location>
        <begin position="1"/>
        <end position="23"/>
    </location>
</feature>
<feature type="region of interest" description="Disordered" evidence="1">
    <location>
        <begin position="24"/>
        <end position="83"/>
    </location>
</feature>
<dbReference type="EMBL" id="CP045929">
    <property type="protein sequence ID" value="QGK69649.1"/>
    <property type="molecule type" value="Genomic_DNA"/>
</dbReference>
<dbReference type="AlphaFoldDB" id="A0A5Q3QDS2"/>
<organism evidence="3 4">
    <name type="scientific">Allosaccharopolyspora coralli</name>
    <dbReference type="NCBI Taxonomy" id="2665642"/>
    <lineage>
        <taxon>Bacteria</taxon>
        <taxon>Bacillati</taxon>
        <taxon>Actinomycetota</taxon>
        <taxon>Actinomycetes</taxon>
        <taxon>Pseudonocardiales</taxon>
        <taxon>Pseudonocardiaceae</taxon>
        <taxon>Allosaccharopolyspora</taxon>
    </lineage>
</organism>
<feature type="chain" id="PRO_5024383234" description="Secreted protein" evidence="2">
    <location>
        <begin position="24"/>
        <end position="123"/>
    </location>
</feature>
<feature type="region of interest" description="Disordered" evidence="1">
    <location>
        <begin position="103"/>
        <end position="123"/>
    </location>
</feature>
<dbReference type="RefSeq" id="WP_154076243.1">
    <property type="nucleotide sequence ID" value="NZ_CP045929.1"/>
</dbReference>
<dbReference type="KEGG" id="sace:GIY23_09080"/>
<gene>
    <name evidence="3" type="ORF">GIY23_09080</name>
</gene>
<evidence type="ECO:0000256" key="2">
    <source>
        <dbReference type="SAM" id="SignalP"/>
    </source>
</evidence>
<accession>A0A5Q3QDS2</accession>
<sequence>MRVAASILLVAVFAVVSPWTVSASVDSGMSGARPWVHETRTEPEHREQDKLRESVSVNRTARGENPSKLPLPGGISGSHPVDLSFEDEDARIPSVLCSSRHLRPPAESRHARHAPAALQVFRR</sequence>
<reference evidence="4" key="1">
    <citation type="submission" date="2019-11" db="EMBL/GenBank/DDBJ databases">
        <title>The complete genome sequence of Saccharopolyspora sp. E2A.</title>
        <authorList>
            <person name="Zhang G."/>
        </authorList>
    </citation>
    <scope>NUCLEOTIDE SEQUENCE [LARGE SCALE GENOMIC DNA]</scope>
    <source>
        <strain evidence="4">E2A</strain>
    </source>
</reference>